<dbReference type="PROSITE" id="PS50853">
    <property type="entry name" value="FN3"/>
    <property type="match status" value="5"/>
</dbReference>
<comment type="subunit">
    <text evidence="20">Interacts with SHTN1; the interaction occurs in axonal growth cones. Interacts with isoform 2 of BSG.</text>
</comment>
<dbReference type="KEGG" id="emc:129346150"/>
<evidence type="ECO:0000256" key="1">
    <source>
        <dbReference type="ARBA" id="ARBA00004251"/>
    </source>
</evidence>
<evidence type="ECO:0000256" key="14">
    <source>
        <dbReference type="ARBA" id="ARBA00023136"/>
    </source>
</evidence>
<organism evidence="27 28">
    <name type="scientific">Eublepharis macularius</name>
    <name type="common">Leopard gecko</name>
    <name type="synonym">Cyrtodactylus macularius</name>
    <dbReference type="NCBI Taxonomy" id="481883"/>
    <lineage>
        <taxon>Eukaryota</taxon>
        <taxon>Metazoa</taxon>
        <taxon>Chordata</taxon>
        <taxon>Craniata</taxon>
        <taxon>Vertebrata</taxon>
        <taxon>Euteleostomi</taxon>
        <taxon>Lepidosauria</taxon>
        <taxon>Squamata</taxon>
        <taxon>Bifurcata</taxon>
        <taxon>Gekkota</taxon>
        <taxon>Eublepharidae</taxon>
        <taxon>Eublepharinae</taxon>
        <taxon>Eublepharis</taxon>
    </lineage>
</organism>
<keyword evidence="13 23" id="KW-1133">Transmembrane helix</keyword>
<dbReference type="InterPro" id="IPR036116">
    <property type="entry name" value="FN3_sf"/>
</dbReference>
<comment type="function">
    <text evidence="19">Neural cell adhesion molecule involved in the dynamics of cell adhesion and in the generation of transmembrane signals at tyrosine kinase receptors. During brain development, critical in multiple processes, including neuronal migration, axonal growth and fasciculation, and synaptogenesis. In the mature brain, plays a role in the dynamics of neuronal structure and function, including synaptic plasticity.</text>
</comment>
<feature type="domain" description="Fibronectin type-III" evidence="26">
    <location>
        <begin position="925"/>
        <end position="1021"/>
    </location>
</feature>
<keyword evidence="14 23" id="KW-0472">Membrane</keyword>
<comment type="similarity">
    <text evidence="3">Belongs to the immunoglobulin superfamily. L1/neurofascin/NgCAM family.</text>
</comment>
<dbReference type="PROSITE" id="PS50835">
    <property type="entry name" value="IG_LIKE"/>
    <property type="match status" value="6"/>
</dbReference>
<evidence type="ECO:0000259" key="25">
    <source>
        <dbReference type="PROSITE" id="PS50835"/>
    </source>
</evidence>
<feature type="domain" description="Ig-like" evidence="25">
    <location>
        <begin position="138"/>
        <end position="210"/>
    </location>
</feature>
<feature type="signal peptide" evidence="24">
    <location>
        <begin position="1"/>
        <end position="25"/>
    </location>
</feature>
<proteinExistence type="inferred from homology"/>
<feature type="region of interest" description="Disordered" evidence="22">
    <location>
        <begin position="1161"/>
        <end position="1203"/>
    </location>
</feature>
<keyword evidence="7 23" id="KW-0812">Transmembrane</keyword>
<evidence type="ECO:0000256" key="15">
    <source>
        <dbReference type="ARBA" id="ARBA00023157"/>
    </source>
</evidence>
<dbReference type="GO" id="GO:0007411">
    <property type="term" value="P:axon guidance"/>
    <property type="evidence" value="ECO:0007669"/>
    <property type="project" value="TreeGrafter"/>
</dbReference>
<feature type="region of interest" description="Disordered" evidence="22">
    <location>
        <begin position="697"/>
        <end position="722"/>
    </location>
</feature>
<dbReference type="CDD" id="cd00063">
    <property type="entry name" value="FN3"/>
    <property type="match status" value="5"/>
</dbReference>
<evidence type="ECO:0000313" key="27">
    <source>
        <dbReference type="Proteomes" id="UP001190640"/>
    </source>
</evidence>
<dbReference type="FunFam" id="2.60.40.10:FF:000057">
    <property type="entry name" value="neural cell adhesion molecule L1"/>
    <property type="match status" value="1"/>
</dbReference>
<feature type="domain" description="Fibronectin type-III" evidence="26">
    <location>
        <begin position="714"/>
        <end position="806"/>
    </location>
</feature>
<dbReference type="SUPFAM" id="SSF49265">
    <property type="entry name" value="Fibronectin type III"/>
    <property type="match status" value="3"/>
</dbReference>
<dbReference type="Proteomes" id="UP001190640">
    <property type="component" value="Chromosome 19"/>
</dbReference>
<gene>
    <name evidence="28" type="primary">L1CAM</name>
</gene>
<feature type="domain" description="Fibronectin type-III" evidence="26">
    <location>
        <begin position="1025"/>
        <end position="1117"/>
    </location>
</feature>
<evidence type="ECO:0000256" key="17">
    <source>
        <dbReference type="ARBA" id="ARBA00023273"/>
    </source>
</evidence>
<evidence type="ECO:0000256" key="6">
    <source>
        <dbReference type="ARBA" id="ARBA00022553"/>
    </source>
</evidence>
<keyword evidence="27" id="KW-1185">Reference proteome</keyword>
<keyword evidence="5" id="KW-1003">Cell membrane</keyword>
<evidence type="ECO:0000313" key="28">
    <source>
        <dbReference type="RefSeq" id="XP_054859425.1"/>
    </source>
</evidence>
<evidence type="ECO:0000256" key="20">
    <source>
        <dbReference type="ARBA" id="ARBA00063896"/>
    </source>
</evidence>
<evidence type="ECO:0000256" key="10">
    <source>
        <dbReference type="ARBA" id="ARBA00022782"/>
    </source>
</evidence>
<dbReference type="SMART" id="SM00060">
    <property type="entry name" value="FN3"/>
    <property type="match status" value="5"/>
</dbReference>
<dbReference type="InterPro" id="IPR003598">
    <property type="entry name" value="Ig_sub2"/>
</dbReference>
<dbReference type="InterPro" id="IPR036179">
    <property type="entry name" value="Ig-like_dom_sf"/>
</dbReference>
<dbReference type="FunFam" id="2.60.40.10:FF:000658">
    <property type="entry name" value="Neural cell adhesion molecule L1"/>
    <property type="match status" value="1"/>
</dbReference>
<keyword evidence="11" id="KW-0130">Cell adhesion</keyword>
<dbReference type="InterPro" id="IPR003961">
    <property type="entry name" value="FN3_dom"/>
</dbReference>
<keyword evidence="4" id="KW-0217">Developmental protein</keyword>
<evidence type="ECO:0000256" key="7">
    <source>
        <dbReference type="ARBA" id="ARBA00022692"/>
    </source>
</evidence>
<feature type="domain" description="Ig-like" evidence="25">
    <location>
        <begin position="239"/>
        <end position="327"/>
    </location>
</feature>
<keyword evidence="6" id="KW-0597">Phosphoprotein</keyword>
<accession>A0AA97KNU6</accession>
<dbReference type="PANTHER" id="PTHR44170">
    <property type="entry name" value="PROTEIN SIDEKICK"/>
    <property type="match status" value="1"/>
</dbReference>
<feature type="transmembrane region" description="Helical" evidence="23">
    <location>
        <begin position="1130"/>
        <end position="1151"/>
    </location>
</feature>
<dbReference type="Gene3D" id="2.60.40.10">
    <property type="entry name" value="Immunoglobulins"/>
    <property type="match status" value="10"/>
</dbReference>
<evidence type="ECO:0000256" key="16">
    <source>
        <dbReference type="ARBA" id="ARBA00023180"/>
    </source>
</evidence>
<keyword evidence="15" id="KW-1015">Disulfide bond</keyword>
<evidence type="ECO:0000259" key="26">
    <source>
        <dbReference type="PROSITE" id="PS50853"/>
    </source>
</evidence>
<dbReference type="AlphaFoldDB" id="A0AA97KNU6"/>
<evidence type="ECO:0000256" key="18">
    <source>
        <dbReference type="ARBA" id="ARBA00023319"/>
    </source>
</evidence>
<dbReference type="Pfam" id="PF13927">
    <property type="entry name" value="Ig_3"/>
    <property type="match status" value="3"/>
</dbReference>
<evidence type="ECO:0000256" key="24">
    <source>
        <dbReference type="SAM" id="SignalP"/>
    </source>
</evidence>
<evidence type="ECO:0000256" key="8">
    <source>
        <dbReference type="ARBA" id="ARBA00022729"/>
    </source>
</evidence>
<keyword evidence="10" id="KW-0221">Differentiation</keyword>
<feature type="domain" description="Fibronectin type-III" evidence="26">
    <location>
        <begin position="811"/>
        <end position="921"/>
    </location>
</feature>
<keyword evidence="12" id="KW-0524">Neurogenesis</keyword>
<dbReference type="Pfam" id="PF07679">
    <property type="entry name" value="I-set"/>
    <property type="match status" value="2"/>
</dbReference>
<name>A0AA97KNU6_EUBMA</name>
<keyword evidence="18" id="KW-0393">Immunoglobulin domain</keyword>
<feature type="domain" description="Ig-like" evidence="25">
    <location>
        <begin position="424"/>
        <end position="508"/>
    </location>
</feature>
<evidence type="ECO:0000256" key="21">
    <source>
        <dbReference type="ARBA" id="ARBA00074488"/>
    </source>
</evidence>
<keyword evidence="8 24" id="KW-0732">Signal</keyword>
<feature type="chain" id="PRO_5041652014" description="Neural cell adhesion molecule L1" evidence="24">
    <location>
        <begin position="26"/>
        <end position="1260"/>
    </location>
</feature>
<evidence type="ECO:0000256" key="12">
    <source>
        <dbReference type="ARBA" id="ARBA00022902"/>
    </source>
</evidence>
<feature type="domain" description="Fibronectin type-III" evidence="26">
    <location>
        <begin position="614"/>
        <end position="709"/>
    </location>
</feature>
<dbReference type="InterPro" id="IPR026966">
    <property type="entry name" value="Neurofascin/L1/NrCAM_C"/>
</dbReference>
<dbReference type="PANTHER" id="PTHR44170:SF44">
    <property type="entry name" value="L1 CELL ADHESION MOLECULE"/>
    <property type="match status" value="1"/>
</dbReference>
<evidence type="ECO:0000256" key="11">
    <source>
        <dbReference type="ARBA" id="ARBA00022889"/>
    </source>
</evidence>
<keyword evidence="17" id="KW-0966">Cell projection</keyword>
<dbReference type="InterPro" id="IPR003599">
    <property type="entry name" value="Ig_sub"/>
</dbReference>
<dbReference type="FunFam" id="2.60.40.10:FF:000038">
    <property type="entry name" value="Neuronal cell adhesion molecule"/>
    <property type="match status" value="1"/>
</dbReference>
<dbReference type="SMART" id="SM00409">
    <property type="entry name" value="IG"/>
    <property type="match status" value="6"/>
</dbReference>
<dbReference type="InterPro" id="IPR013783">
    <property type="entry name" value="Ig-like_fold"/>
</dbReference>
<dbReference type="GeneID" id="129346150"/>
<feature type="compositionally biased region" description="Polar residues" evidence="22">
    <location>
        <begin position="697"/>
        <end position="708"/>
    </location>
</feature>
<feature type="domain" description="Ig-like" evidence="25">
    <location>
        <begin position="36"/>
        <end position="131"/>
    </location>
</feature>
<dbReference type="GO" id="GO:0030426">
    <property type="term" value="C:growth cone"/>
    <property type="evidence" value="ECO:0007669"/>
    <property type="project" value="UniProtKB-SubCell"/>
</dbReference>
<dbReference type="FunFam" id="2.60.40.10:FF:000063">
    <property type="entry name" value="neural cell adhesion molecule L1"/>
    <property type="match status" value="1"/>
</dbReference>
<comment type="subcellular location">
    <subcellularLocation>
        <location evidence="1">Cell membrane</location>
        <topology evidence="1">Single-pass type I membrane protein</topology>
    </subcellularLocation>
    <subcellularLocation>
        <location evidence="2">Cell projection</location>
        <location evidence="2">Growth cone</location>
    </subcellularLocation>
</comment>
<feature type="region of interest" description="Disordered" evidence="22">
    <location>
        <begin position="1230"/>
        <end position="1260"/>
    </location>
</feature>
<dbReference type="GO" id="GO:0098632">
    <property type="term" value="F:cell-cell adhesion mediator activity"/>
    <property type="evidence" value="ECO:0007669"/>
    <property type="project" value="TreeGrafter"/>
</dbReference>
<evidence type="ECO:0000256" key="19">
    <source>
        <dbReference type="ARBA" id="ARBA00060042"/>
    </source>
</evidence>
<dbReference type="FunFam" id="2.60.40.10:FF:000005">
    <property type="entry name" value="Neuronal cell adhesion molecule"/>
    <property type="match status" value="1"/>
</dbReference>
<keyword evidence="9" id="KW-0677">Repeat</keyword>
<evidence type="ECO:0000256" key="13">
    <source>
        <dbReference type="ARBA" id="ARBA00022989"/>
    </source>
</evidence>
<dbReference type="FunFam" id="2.60.40.10:FF:000078">
    <property type="entry name" value="Neuronal cell adhesion molecule"/>
    <property type="match status" value="1"/>
</dbReference>
<feature type="compositionally biased region" description="Basic and acidic residues" evidence="22">
    <location>
        <begin position="1161"/>
        <end position="1180"/>
    </location>
</feature>
<evidence type="ECO:0000256" key="4">
    <source>
        <dbReference type="ARBA" id="ARBA00022473"/>
    </source>
</evidence>
<dbReference type="FunFam" id="2.60.40.10:FF:000028">
    <property type="entry name" value="Neuronal cell adhesion molecule"/>
    <property type="match status" value="1"/>
</dbReference>
<keyword evidence="16" id="KW-0325">Glycoprotein</keyword>
<dbReference type="SUPFAM" id="SSF48726">
    <property type="entry name" value="Immunoglobulin"/>
    <property type="match status" value="6"/>
</dbReference>
<evidence type="ECO:0000256" key="3">
    <source>
        <dbReference type="ARBA" id="ARBA00008588"/>
    </source>
</evidence>
<evidence type="ECO:0000256" key="23">
    <source>
        <dbReference type="SAM" id="Phobius"/>
    </source>
</evidence>
<dbReference type="Pfam" id="PF13882">
    <property type="entry name" value="Bravo_FIGEY"/>
    <property type="match status" value="1"/>
</dbReference>
<protein>
    <recommendedName>
        <fullName evidence="21">Neural cell adhesion molecule L1</fullName>
    </recommendedName>
</protein>
<feature type="domain" description="Ig-like" evidence="25">
    <location>
        <begin position="517"/>
        <end position="601"/>
    </location>
</feature>
<dbReference type="CTD" id="3897"/>
<dbReference type="Pfam" id="PF00041">
    <property type="entry name" value="fn3"/>
    <property type="match status" value="4"/>
</dbReference>
<dbReference type="InterPro" id="IPR013098">
    <property type="entry name" value="Ig_I-set"/>
</dbReference>
<dbReference type="SMART" id="SM00408">
    <property type="entry name" value="IGc2"/>
    <property type="match status" value="5"/>
</dbReference>
<evidence type="ECO:0000256" key="9">
    <source>
        <dbReference type="ARBA" id="ARBA00022737"/>
    </source>
</evidence>
<sequence>MPSKAASLLSHGPLLVLLLCSVAVAIQLPKDLWKPPEFTDQPEEEMVVFPNDDIVLKCEATGNPALTFRWTKDGKEFDPQKEPGVTQRHGSGTLVISTNNGNAAPRFQGIYRCYASNLLGTAMSTESRIVAEGAPQWPKESVDPLEVEEGASAVLPCNPPISAFPPKIYWLNSRIIHITQNERVTLGQDGNLYFANVQLSDSRPDYICNAHFLGHRIIIQKEPLELRVMPTNSLLMRKPHLMLSEEVPSSYVALLGKTLILECIPEGLPTPTVEWVYKDGLMPLHRAIIENFNRTLRIEDVTEEDDGEYQCIVRNVGGYTQHTYRVTVEAAPYWTKKPVSHIYGPGENVRLPCEAYGKPKPEMEWRINGIPLKNLEPHPRMVLQRGALIISQVEPNDTAVMQCYAHNKHGSLLANAYIYVVRLPAQILTPDNISYSVVENQTAFLHCKTFGAPGPTMKWFTEDMYLALENNRTFEFTNGTLQLEQVQHEDAGSYRCLAKNDQNEVFITAHLIVKRATKILEGPADANKMKGTSVTFRCEAWFDVSIPKHGIKWQREGRDIKELSDTDKYFISNTTLTITNLDYSDQGEYNCVAWTSLDSVNKGAKLVVAGLPGPVFDLELSEQQERQVKLTWTPGDDHNSPITEYFVLFEESIFDPGQWHSLTSVPGNQPWTKLHLSPYGKYRFRVQAANFYGRGNQSTPSDFYQTSPAAPDLNPSGVKGEGNETSNMIITWKPLPPMDWNAPELTYHVQWRPLDEPHWNEVEVAGPPVVVTDTPTFSPYLIKVQSCNQFGSGPEADILKGYSGEDVPVATPENVGAEVINSTAIRLSWSLPNVENVRGHLKGFKVYYTWLGTMAERSRRQAHHHAHHHLEKRELLIEGNVSEIILGVFRPWSRYRVEMTVLNGKGEGPRSEAIEFGMPEGVPSRPETFTMELLQDMTAYLQWTEPKYRNGILMKYRLKYYLANQTANETEMDPIDIPISQHSLVIPNLMPYADYKFSLWAETKAGPGESHTLEGSTFPEAVLLSFENITATEVGENFTVIKWIPRIKQREVKFSVHIMDKTDGEPWHNIGKASSSKGVYLIPDLQSGKQYRIRFVKEHRNGNNETFWEEEVETHGTLHKPRTGFATEGWFIGFVSAIVLLVLVLVLLCFIKRSKGGKYSVKDKEDTQVDSEARPMKDETFGEYSDNEEKPFTSSQPSLNGDIKALGSDDSLADYGGSVDVQFNEDGSFIGQYSGQKGKEGGGNDSSGATSPTNAAAALE</sequence>
<dbReference type="GO" id="GO:0007420">
    <property type="term" value="P:brain development"/>
    <property type="evidence" value="ECO:0007669"/>
    <property type="project" value="TreeGrafter"/>
</dbReference>
<feature type="domain" description="Ig-like" evidence="25">
    <location>
        <begin position="332"/>
        <end position="419"/>
    </location>
</feature>
<dbReference type="RefSeq" id="XP_054859425.1">
    <property type="nucleotide sequence ID" value="XM_055003450.1"/>
</dbReference>
<evidence type="ECO:0000256" key="5">
    <source>
        <dbReference type="ARBA" id="ARBA00022475"/>
    </source>
</evidence>
<reference evidence="28" key="1">
    <citation type="submission" date="2025-08" db="UniProtKB">
        <authorList>
            <consortium name="RefSeq"/>
        </authorList>
    </citation>
    <scope>IDENTIFICATION</scope>
    <source>
        <tissue evidence="28">Blood</tissue>
    </source>
</reference>
<evidence type="ECO:0000256" key="2">
    <source>
        <dbReference type="ARBA" id="ARBA00004624"/>
    </source>
</evidence>
<evidence type="ECO:0000256" key="22">
    <source>
        <dbReference type="SAM" id="MobiDB-lite"/>
    </source>
</evidence>
<dbReference type="FunFam" id="2.60.40.10:FF:000367">
    <property type="entry name" value="Neural cell adhesion molecule L1-like protein"/>
    <property type="match status" value="1"/>
</dbReference>
<dbReference type="GO" id="GO:0009986">
    <property type="term" value="C:cell surface"/>
    <property type="evidence" value="ECO:0007669"/>
    <property type="project" value="UniProtKB-ARBA"/>
</dbReference>
<dbReference type="GO" id="GO:0005886">
    <property type="term" value="C:plasma membrane"/>
    <property type="evidence" value="ECO:0007669"/>
    <property type="project" value="UniProtKB-SubCell"/>
</dbReference>
<dbReference type="InterPro" id="IPR007110">
    <property type="entry name" value="Ig-like_dom"/>
</dbReference>